<dbReference type="WBParaSite" id="nRc.2.0.1.t09122-RA">
    <property type="protein sequence ID" value="nRc.2.0.1.t09122-RA"/>
    <property type="gene ID" value="nRc.2.0.1.g09122"/>
</dbReference>
<name>A0A915I4Q5_ROMCU</name>
<dbReference type="AlphaFoldDB" id="A0A915I4Q5"/>
<protein>
    <submittedName>
        <fullName evidence="3">Uncharacterized protein</fullName>
    </submittedName>
</protein>
<evidence type="ECO:0000256" key="1">
    <source>
        <dbReference type="SAM" id="MobiDB-lite"/>
    </source>
</evidence>
<sequence>MNRIPKGEPSFASDPGTYICNRFALHPIIFDKEFHMETSVEQIHINESDYTANPHSRFHFYSTFITIMDFQNRFLFPAPVATATQITDFLKLTLNKISNIARGPMDESTPIQPAEIDTETTTTTNQTLTDIPEESTFDQSTSIDVIPIEPATTLPPMVPAVDPRIYLATLAILPRPLIITTVATPAPIPQIAQTAQVNAQAAIQPPVALPPPIALSPPPAPQPLQPATLLRPTAPMDVQTPQAPSTSGPALDGHGQPIRKPGCYEHSVKRKQHLQEEAKHRKSHKRCMTDEPLTRRMLPPSTSRTERSKMPSKQTTRHRKQRDKQKAREEAGKSSQTTLRPLPKITSTKTAAPATQPLPARQSESHCSCHESHSRDDRHQQPQTTSRDSPQHQRRVDAPPHSTQIAGLWAEELGVVEAIHTAHLDLFLYKAGGLDNPSCLLQAYKTAVGLIDSWMAYLQYSPFPQPPEIVDIQ</sequence>
<feature type="compositionally biased region" description="Basic and acidic residues" evidence="1">
    <location>
        <begin position="262"/>
        <end position="279"/>
    </location>
</feature>
<organism evidence="2 3">
    <name type="scientific">Romanomermis culicivorax</name>
    <name type="common">Nematode worm</name>
    <dbReference type="NCBI Taxonomy" id="13658"/>
    <lineage>
        <taxon>Eukaryota</taxon>
        <taxon>Metazoa</taxon>
        <taxon>Ecdysozoa</taxon>
        <taxon>Nematoda</taxon>
        <taxon>Enoplea</taxon>
        <taxon>Dorylaimia</taxon>
        <taxon>Mermithida</taxon>
        <taxon>Mermithoidea</taxon>
        <taxon>Mermithidae</taxon>
        <taxon>Romanomermis</taxon>
    </lineage>
</organism>
<feature type="region of interest" description="Disordered" evidence="1">
    <location>
        <begin position="235"/>
        <end position="401"/>
    </location>
</feature>
<keyword evidence="2" id="KW-1185">Reference proteome</keyword>
<dbReference type="Proteomes" id="UP000887565">
    <property type="component" value="Unplaced"/>
</dbReference>
<feature type="compositionally biased region" description="Basic and acidic residues" evidence="1">
    <location>
        <begin position="389"/>
        <end position="398"/>
    </location>
</feature>
<evidence type="ECO:0000313" key="3">
    <source>
        <dbReference type="WBParaSite" id="nRc.2.0.1.t09122-RA"/>
    </source>
</evidence>
<feature type="compositionally biased region" description="Polar residues" evidence="1">
    <location>
        <begin position="239"/>
        <end position="248"/>
    </location>
</feature>
<accession>A0A915I4Q5</accession>
<evidence type="ECO:0000313" key="2">
    <source>
        <dbReference type="Proteomes" id="UP000887565"/>
    </source>
</evidence>
<feature type="compositionally biased region" description="Basic and acidic residues" evidence="1">
    <location>
        <begin position="363"/>
        <end position="380"/>
    </location>
</feature>
<feature type="compositionally biased region" description="Polar residues" evidence="1">
    <location>
        <begin position="333"/>
        <end position="350"/>
    </location>
</feature>
<reference evidence="3" key="1">
    <citation type="submission" date="2022-11" db="UniProtKB">
        <authorList>
            <consortium name="WormBaseParasite"/>
        </authorList>
    </citation>
    <scope>IDENTIFICATION</scope>
</reference>
<proteinExistence type="predicted"/>